<dbReference type="STRING" id="292459.STH2272"/>
<protein>
    <submittedName>
        <fullName evidence="1">Uncharacterized protein</fullName>
    </submittedName>
</protein>
<dbReference type="EMBL" id="AP006840">
    <property type="protein sequence ID" value="BAD41257.1"/>
    <property type="molecule type" value="Genomic_DNA"/>
</dbReference>
<evidence type="ECO:0000313" key="1">
    <source>
        <dbReference type="EMBL" id="BAD41257.1"/>
    </source>
</evidence>
<organism evidence="1 2">
    <name type="scientific">Symbiobacterium thermophilum (strain DSM 24528 / JCM 14929 / IAM 14863 / T)</name>
    <dbReference type="NCBI Taxonomy" id="292459"/>
    <lineage>
        <taxon>Bacteria</taxon>
        <taxon>Bacillati</taxon>
        <taxon>Bacillota</taxon>
        <taxon>Clostridia</taxon>
        <taxon>Eubacteriales</taxon>
        <taxon>Symbiobacteriaceae</taxon>
        <taxon>Symbiobacterium</taxon>
    </lineage>
</organism>
<accession>Q67M38</accession>
<name>Q67M38_SYMTH</name>
<dbReference type="KEGG" id="sth:STH2272"/>
<gene>
    <name evidence="1" type="ordered locus">STH2272</name>
</gene>
<evidence type="ECO:0000313" key="2">
    <source>
        <dbReference type="Proteomes" id="UP000000417"/>
    </source>
</evidence>
<reference evidence="1 2" key="1">
    <citation type="journal article" date="2004" name="Nucleic Acids Res.">
        <title>Genome sequence of Symbiobacterium thermophilum, an uncultivable bacterium that depends on microbial commensalism.</title>
        <authorList>
            <person name="Ueda K."/>
            <person name="Yamashita A."/>
            <person name="Ishikawa J."/>
            <person name="Shimada M."/>
            <person name="Watsuji T."/>
            <person name="Morimura K."/>
            <person name="Ikeda H."/>
            <person name="Hattori M."/>
            <person name="Beppu T."/>
        </authorList>
    </citation>
    <scope>NUCLEOTIDE SEQUENCE [LARGE SCALE GENOMIC DNA]</scope>
    <source>
        <strain evidence="2">T / IAM 14863</strain>
    </source>
</reference>
<dbReference type="Proteomes" id="UP000000417">
    <property type="component" value="Chromosome"/>
</dbReference>
<proteinExistence type="predicted"/>
<dbReference type="HOGENOM" id="CLU_1453718_0_0_9"/>
<sequence>MSSSAVGGASLVKTAFSTCSPNSPHSSAAAFANLGSRSIPFAHSIRPFTRHGLPNCRCYGSTWTTNRVMHSARCGWASANRRSNAKNLTENGTPSNDLPSAAMACSTVRVTHPIPVARSVRSSGSKRRLCLDSSAVPYSYSAICQASGSTRTFTVEGSTGPGKSMSTTIGMAKRAAVHPGFTFQSP</sequence>
<dbReference type="AlphaFoldDB" id="Q67M38"/>
<keyword evidence="2" id="KW-1185">Reference proteome</keyword>